<name>A0A6B2M1F6_9BACT</name>
<keyword evidence="6 11" id="KW-0406">Ion transport</keyword>
<evidence type="ECO:0000313" key="12">
    <source>
        <dbReference type="EMBL" id="NDV62216.1"/>
    </source>
</evidence>
<comment type="catalytic activity">
    <reaction evidence="10">
        <text>fluoride(in) = fluoride(out)</text>
        <dbReference type="Rhea" id="RHEA:76159"/>
        <dbReference type="ChEBI" id="CHEBI:17051"/>
    </reaction>
    <physiologicalReaction direction="left-to-right" evidence="10">
        <dbReference type="Rhea" id="RHEA:76160"/>
    </physiologicalReaction>
</comment>
<dbReference type="PANTHER" id="PTHR28259">
    <property type="entry name" value="FLUORIDE EXPORT PROTEIN 1-RELATED"/>
    <property type="match status" value="1"/>
</dbReference>
<gene>
    <name evidence="11" type="primary">fluC</name>
    <name evidence="11" type="synonym">crcB</name>
    <name evidence="12" type="ORF">G0Q06_07135</name>
</gene>
<dbReference type="RefSeq" id="WP_163963920.1">
    <property type="nucleotide sequence ID" value="NZ_JAAGNX010000002.1"/>
</dbReference>
<feature type="binding site" evidence="11">
    <location>
        <position position="78"/>
    </location>
    <ligand>
        <name>Na(+)</name>
        <dbReference type="ChEBI" id="CHEBI:29101"/>
        <note>structural</note>
    </ligand>
</feature>
<protein>
    <recommendedName>
        <fullName evidence="11">Fluoride-specific ion channel FluC</fullName>
    </recommendedName>
</protein>
<dbReference type="GO" id="GO:0005886">
    <property type="term" value="C:plasma membrane"/>
    <property type="evidence" value="ECO:0007669"/>
    <property type="project" value="UniProtKB-SubCell"/>
</dbReference>
<proteinExistence type="inferred from homology"/>
<evidence type="ECO:0000256" key="2">
    <source>
        <dbReference type="ARBA" id="ARBA00022475"/>
    </source>
</evidence>
<keyword evidence="2 11" id="KW-1003">Cell membrane</keyword>
<dbReference type="AlphaFoldDB" id="A0A6B2M1F6"/>
<evidence type="ECO:0000256" key="1">
    <source>
        <dbReference type="ARBA" id="ARBA00004651"/>
    </source>
</evidence>
<evidence type="ECO:0000256" key="10">
    <source>
        <dbReference type="ARBA" id="ARBA00035585"/>
    </source>
</evidence>
<evidence type="ECO:0000256" key="11">
    <source>
        <dbReference type="HAMAP-Rule" id="MF_00454"/>
    </source>
</evidence>
<comment type="activity regulation">
    <text evidence="11">Na(+) is not transported, but it plays an essential structural role and its presence is essential for fluoride channel function.</text>
</comment>
<keyword evidence="5 11" id="KW-1133">Transmembrane helix</keyword>
<comment type="caution">
    <text evidence="12">The sequence shown here is derived from an EMBL/GenBank/DDBJ whole genome shotgun (WGS) entry which is preliminary data.</text>
</comment>
<keyword evidence="8 11" id="KW-0407">Ion channel</keyword>
<feature type="transmembrane region" description="Helical" evidence="11">
    <location>
        <begin position="36"/>
        <end position="55"/>
    </location>
</feature>
<comment type="similarity">
    <text evidence="9 11">Belongs to the fluoride channel Fluc/FEX (TC 1.A.43) family.</text>
</comment>
<keyword evidence="13" id="KW-1185">Reference proteome</keyword>
<evidence type="ECO:0000256" key="3">
    <source>
        <dbReference type="ARBA" id="ARBA00022519"/>
    </source>
</evidence>
<dbReference type="Pfam" id="PF02537">
    <property type="entry name" value="CRCB"/>
    <property type="match status" value="1"/>
</dbReference>
<comment type="subcellular location">
    <subcellularLocation>
        <location evidence="1 11">Cell membrane</location>
        <topology evidence="1 11">Multi-pass membrane protein</topology>
    </subcellularLocation>
</comment>
<organism evidence="12 13">
    <name type="scientific">Oceanipulchritudo coccoides</name>
    <dbReference type="NCBI Taxonomy" id="2706888"/>
    <lineage>
        <taxon>Bacteria</taxon>
        <taxon>Pseudomonadati</taxon>
        <taxon>Verrucomicrobiota</taxon>
        <taxon>Opitutia</taxon>
        <taxon>Puniceicoccales</taxon>
        <taxon>Oceanipulchritudinaceae</taxon>
        <taxon>Oceanipulchritudo</taxon>
    </lineage>
</organism>
<keyword evidence="11" id="KW-0479">Metal-binding</keyword>
<dbReference type="HAMAP" id="MF_00454">
    <property type="entry name" value="FluC"/>
    <property type="match status" value="1"/>
</dbReference>
<keyword evidence="7 11" id="KW-0472">Membrane</keyword>
<dbReference type="Proteomes" id="UP000478417">
    <property type="component" value="Unassembled WGS sequence"/>
</dbReference>
<keyword evidence="3" id="KW-0997">Cell inner membrane</keyword>
<feature type="transmembrane region" description="Helical" evidence="11">
    <location>
        <begin position="97"/>
        <end position="118"/>
    </location>
</feature>
<feature type="transmembrane region" description="Helical" evidence="11">
    <location>
        <begin position="67"/>
        <end position="85"/>
    </location>
</feature>
<dbReference type="PANTHER" id="PTHR28259:SF1">
    <property type="entry name" value="FLUORIDE EXPORT PROTEIN 1-RELATED"/>
    <property type="match status" value="1"/>
</dbReference>
<feature type="binding site" evidence="11">
    <location>
        <position position="75"/>
    </location>
    <ligand>
        <name>Na(+)</name>
        <dbReference type="ChEBI" id="CHEBI:29101"/>
        <note>structural</note>
    </ligand>
</feature>
<dbReference type="EMBL" id="JAAGNX010000002">
    <property type="protein sequence ID" value="NDV62216.1"/>
    <property type="molecule type" value="Genomic_DNA"/>
</dbReference>
<feature type="transmembrane region" description="Helical" evidence="11">
    <location>
        <begin position="12"/>
        <end position="30"/>
    </location>
</feature>
<evidence type="ECO:0000256" key="9">
    <source>
        <dbReference type="ARBA" id="ARBA00035120"/>
    </source>
</evidence>
<dbReference type="GO" id="GO:0046872">
    <property type="term" value="F:metal ion binding"/>
    <property type="evidence" value="ECO:0007669"/>
    <property type="project" value="UniProtKB-KW"/>
</dbReference>
<dbReference type="GO" id="GO:0140114">
    <property type="term" value="P:cellular detoxification of fluoride"/>
    <property type="evidence" value="ECO:0007669"/>
    <property type="project" value="UniProtKB-UniRule"/>
</dbReference>
<keyword evidence="11" id="KW-0813">Transport</keyword>
<keyword evidence="4 11" id="KW-0812">Transmembrane</keyword>
<keyword evidence="11" id="KW-0915">Sodium</keyword>
<evidence type="ECO:0000256" key="6">
    <source>
        <dbReference type="ARBA" id="ARBA00023065"/>
    </source>
</evidence>
<evidence type="ECO:0000256" key="4">
    <source>
        <dbReference type="ARBA" id="ARBA00022692"/>
    </source>
</evidence>
<comment type="function">
    <text evidence="11">Fluoride-specific ion channel. Important for reducing fluoride concentration in the cell, thus reducing its toxicity.</text>
</comment>
<evidence type="ECO:0000256" key="7">
    <source>
        <dbReference type="ARBA" id="ARBA00023136"/>
    </source>
</evidence>
<evidence type="ECO:0000256" key="5">
    <source>
        <dbReference type="ARBA" id="ARBA00022989"/>
    </source>
</evidence>
<dbReference type="GO" id="GO:0062054">
    <property type="term" value="F:fluoride channel activity"/>
    <property type="evidence" value="ECO:0007669"/>
    <property type="project" value="UniProtKB-UniRule"/>
</dbReference>
<sequence length="129" mass="14181">MKTPRLSLMDICYIGLGGMLGSLLRSWVGFGFEGDFPVPTMLVNILGACALAVLHATQHRIHAQGRYLYMVGFCGSFTTVSLFSYETLQLAQNGAFLQALLNILVPVICALALTVWIISRLDRREEASQ</sequence>
<dbReference type="InterPro" id="IPR003691">
    <property type="entry name" value="FluC"/>
</dbReference>
<reference evidence="12 13" key="1">
    <citation type="submission" date="2020-02" db="EMBL/GenBank/DDBJ databases">
        <title>Albibacoteraceae fam. nov., the first described family within the subdivision 4 Verrucomicrobia.</title>
        <authorList>
            <person name="Xi F."/>
        </authorList>
    </citation>
    <scope>NUCLEOTIDE SEQUENCE [LARGE SCALE GENOMIC DNA]</scope>
    <source>
        <strain evidence="12 13">CK1056</strain>
    </source>
</reference>
<accession>A0A6B2M1F6</accession>
<evidence type="ECO:0000313" key="13">
    <source>
        <dbReference type="Proteomes" id="UP000478417"/>
    </source>
</evidence>
<evidence type="ECO:0000256" key="8">
    <source>
        <dbReference type="ARBA" id="ARBA00023303"/>
    </source>
</evidence>